<dbReference type="KEGG" id="fll:EI427_07655"/>
<keyword evidence="1" id="KW-0732">Signal</keyword>
<dbReference type="EMBL" id="CP034562">
    <property type="protein sequence ID" value="AZQ62115.1"/>
    <property type="molecule type" value="Genomic_DNA"/>
</dbReference>
<dbReference type="Proteomes" id="UP000267268">
    <property type="component" value="Chromosome 1"/>
</dbReference>
<sequence length="309" mass="35034">MRFIISTLGVLLFIITTSNVSKAQDSTDVATPKLWKHEGKFGLNFSNVGLVNWAGGGESSYSFGGIQTYKGVRETDKAITRIYTDLAYGLINQSNSTFPMKKTDDRLNLGADYSYKLNKKFLVTASGDFRTQFDKGYEYKTEEINGVKIETENQISAFFAPAYLNLNIGLTYTPKDYLFLTLSPIANRMTFVTDTVFSEKYGLEPQQTFRDQSGVNIKFGFDKEVVKNVTLKTTYNMFAEYTRMDEWIVNWDFLIDMKVNKYLSCNFSTQLIYDPDVTVDRNDGTTGQAVQFKHALNIGVVYSFATSDK</sequence>
<dbReference type="Pfam" id="PF11276">
    <property type="entry name" value="DUF3078"/>
    <property type="match status" value="1"/>
</dbReference>
<organism evidence="2 3">
    <name type="scientific">Flammeovirga pectinis</name>
    <dbReference type="NCBI Taxonomy" id="2494373"/>
    <lineage>
        <taxon>Bacteria</taxon>
        <taxon>Pseudomonadati</taxon>
        <taxon>Bacteroidota</taxon>
        <taxon>Cytophagia</taxon>
        <taxon>Cytophagales</taxon>
        <taxon>Flammeovirgaceae</taxon>
        <taxon>Flammeovirga</taxon>
    </lineage>
</organism>
<dbReference type="RefSeq" id="WP_126613328.1">
    <property type="nucleotide sequence ID" value="NZ_CP034562.1"/>
</dbReference>
<name>A0A3Q9FQC3_9BACT</name>
<accession>A0A3Q9FQC3</accession>
<evidence type="ECO:0000313" key="2">
    <source>
        <dbReference type="EMBL" id="AZQ62115.1"/>
    </source>
</evidence>
<feature type="signal peptide" evidence="1">
    <location>
        <begin position="1"/>
        <end position="23"/>
    </location>
</feature>
<reference evidence="2 3" key="1">
    <citation type="submission" date="2018-12" db="EMBL/GenBank/DDBJ databases">
        <title>Flammeovirga pectinis sp. nov., isolated from the gut of the Korean scallop, Patinopecten yessoensis.</title>
        <authorList>
            <person name="Bae J.-W."/>
            <person name="Jeong Y.-S."/>
            <person name="Kang W."/>
        </authorList>
    </citation>
    <scope>NUCLEOTIDE SEQUENCE [LARGE SCALE GENOMIC DNA]</scope>
    <source>
        <strain evidence="2 3">L12M1</strain>
    </source>
</reference>
<evidence type="ECO:0000313" key="3">
    <source>
        <dbReference type="Proteomes" id="UP000267268"/>
    </source>
</evidence>
<protein>
    <submittedName>
        <fullName evidence="2">DUF3078 domain-containing protein</fullName>
    </submittedName>
</protein>
<proteinExistence type="predicted"/>
<dbReference type="OrthoDB" id="1495718at2"/>
<gene>
    <name evidence="2" type="ORF">EI427_07655</name>
</gene>
<dbReference type="AlphaFoldDB" id="A0A3Q9FQC3"/>
<keyword evidence="3" id="KW-1185">Reference proteome</keyword>
<feature type="chain" id="PRO_5018600145" evidence="1">
    <location>
        <begin position="24"/>
        <end position="309"/>
    </location>
</feature>
<dbReference type="InterPro" id="IPR021428">
    <property type="entry name" value="DUF3078"/>
</dbReference>
<evidence type="ECO:0000256" key="1">
    <source>
        <dbReference type="SAM" id="SignalP"/>
    </source>
</evidence>